<dbReference type="PANTHER" id="PTHR46910">
    <property type="entry name" value="TRANSCRIPTION FACTOR PDR1"/>
    <property type="match status" value="1"/>
</dbReference>
<dbReference type="SMART" id="SM00906">
    <property type="entry name" value="Fungal_trans"/>
    <property type="match status" value="1"/>
</dbReference>
<dbReference type="EMBL" id="LN649232">
    <property type="protein sequence ID" value="CEI39858.1"/>
    <property type="molecule type" value="Genomic_DNA"/>
</dbReference>
<dbReference type="AlphaFoldDB" id="A0A2L2T780"/>
<evidence type="ECO:0000313" key="4">
    <source>
        <dbReference type="Proteomes" id="UP000245910"/>
    </source>
</evidence>
<dbReference type="GO" id="GO:0003700">
    <property type="term" value="F:DNA-binding transcription factor activity"/>
    <property type="evidence" value="ECO:0007669"/>
    <property type="project" value="InterPro"/>
</dbReference>
<evidence type="ECO:0000256" key="1">
    <source>
        <dbReference type="ARBA" id="ARBA00023242"/>
    </source>
</evidence>
<dbReference type="GO" id="GO:0008270">
    <property type="term" value="F:zinc ion binding"/>
    <property type="evidence" value="ECO:0007669"/>
    <property type="project" value="InterPro"/>
</dbReference>
<dbReference type="STRING" id="56646.A0A2L2T780"/>
<protein>
    <recommendedName>
        <fullName evidence="2">Xylanolytic transcriptional activator regulatory domain-containing protein</fullName>
    </recommendedName>
</protein>
<keyword evidence="4" id="KW-1185">Reference proteome</keyword>
<dbReference type="PANTHER" id="PTHR46910:SF5">
    <property type="entry name" value="ZN(II)2CYS6 TRANSCRIPTION FACTOR (EUROFUNG)"/>
    <property type="match status" value="1"/>
</dbReference>
<evidence type="ECO:0000259" key="2">
    <source>
        <dbReference type="SMART" id="SM00906"/>
    </source>
</evidence>
<dbReference type="InterPro" id="IPR007219">
    <property type="entry name" value="XnlR_reg_dom"/>
</dbReference>
<name>A0A2L2T780_9HYPO</name>
<sequence>MMTTWVPEEVKSSLDALKRIVGRHDEQTASSKPAFSQIGVSKDDLKLPPVWLTMLAIQKVKDTPALDISCLLAFSDVSHFIDYLLDGYSEKASLIDLVILNCGLYEIFIHYEHIETDSALKEELLAAIPMCRHNLGKLLANLPLNLPCNIHTIRALLMTVYYHLGECEISLAWSHIAAAAQLCFKLGLHTDAHLGHRLEDTRSSRAMLFWLIYMIDKVVSLRLNRPFCIDDRNVSIGLDCIEGLPGKRLCVVVPKWIKISMIYGKVYLDLHSAKALIDTQDAREARARSLADELEAVFYSRDPVEDQLFESMGQKLGTAAVDIQRSVDMVSHLSCLTLIYRTIQPTQAPGSAFSEECLTTARECLKKQRICLAKLGSASPFSLDVYIEWAVMGWPFVPFVVVFCNTIENLDSSGLAELWSVIEPLKLIESILPTSYKKQLRLLVVMYDVASKYLSSQSDALSAAYMEPSFETPFNLLFPQVGMPVPGCETQMQQDFNVSPDDRTAGQKASLIRSAANQMNYHGLQEIDYGSQLGYWLECDQKLLQALEHRF</sequence>
<keyword evidence="1" id="KW-0539">Nucleus</keyword>
<accession>A0A2L2T780</accession>
<dbReference type="Pfam" id="PF04082">
    <property type="entry name" value="Fungal_trans"/>
    <property type="match status" value="1"/>
</dbReference>
<dbReference type="GO" id="GO:0003677">
    <property type="term" value="F:DNA binding"/>
    <property type="evidence" value="ECO:0007669"/>
    <property type="project" value="InterPro"/>
</dbReference>
<proteinExistence type="predicted"/>
<feature type="domain" description="Xylanolytic transcriptional activator regulatory" evidence="2">
    <location>
        <begin position="172"/>
        <end position="245"/>
    </location>
</feature>
<dbReference type="CDD" id="cd12148">
    <property type="entry name" value="fungal_TF_MHR"/>
    <property type="match status" value="1"/>
</dbReference>
<dbReference type="GO" id="GO:0006351">
    <property type="term" value="P:DNA-templated transcription"/>
    <property type="evidence" value="ECO:0007669"/>
    <property type="project" value="InterPro"/>
</dbReference>
<organism evidence="3 4">
    <name type="scientific">Fusarium venenatum</name>
    <dbReference type="NCBI Taxonomy" id="56646"/>
    <lineage>
        <taxon>Eukaryota</taxon>
        <taxon>Fungi</taxon>
        <taxon>Dikarya</taxon>
        <taxon>Ascomycota</taxon>
        <taxon>Pezizomycotina</taxon>
        <taxon>Sordariomycetes</taxon>
        <taxon>Hypocreomycetidae</taxon>
        <taxon>Hypocreales</taxon>
        <taxon>Nectriaceae</taxon>
        <taxon>Fusarium</taxon>
    </lineage>
</organism>
<evidence type="ECO:0000313" key="3">
    <source>
        <dbReference type="EMBL" id="CEI39858.1"/>
    </source>
</evidence>
<dbReference type="Proteomes" id="UP000245910">
    <property type="component" value="Chromosome IIII"/>
</dbReference>
<reference evidence="4" key="1">
    <citation type="submission" date="2014-10" db="EMBL/GenBank/DDBJ databases">
        <authorList>
            <person name="King R."/>
        </authorList>
    </citation>
    <scope>NUCLEOTIDE SEQUENCE [LARGE SCALE GENOMIC DNA]</scope>
    <source>
        <strain evidence="4">A3/5</strain>
    </source>
</reference>
<dbReference type="InterPro" id="IPR050987">
    <property type="entry name" value="AtrR-like"/>
</dbReference>